<evidence type="ECO:0000313" key="2">
    <source>
        <dbReference type="Proteomes" id="UP000646426"/>
    </source>
</evidence>
<dbReference type="EMBL" id="BMYD01000001">
    <property type="protein sequence ID" value="GHA76640.1"/>
    <property type="molecule type" value="Genomic_DNA"/>
</dbReference>
<reference evidence="1" key="1">
    <citation type="journal article" date="2014" name="Int. J. Syst. Evol. Microbiol.">
        <title>Complete genome sequence of Corynebacterium casei LMG S-19264T (=DSM 44701T), isolated from a smear-ripened cheese.</title>
        <authorList>
            <consortium name="US DOE Joint Genome Institute (JGI-PGF)"/>
            <person name="Walter F."/>
            <person name="Albersmeier A."/>
            <person name="Kalinowski J."/>
            <person name="Ruckert C."/>
        </authorList>
    </citation>
    <scope>NUCLEOTIDE SEQUENCE</scope>
    <source>
        <strain evidence="1">KCTC 23077</strain>
    </source>
</reference>
<gene>
    <name evidence="1" type="ORF">GCM10007067_12380</name>
</gene>
<reference evidence="1" key="2">
    <citation type="submission" date="2020-09" db="EMBL/GenBank/DDBJ databases">
        <authorList>
            <person name="Sun Q."/>
            <person name="Kim S."/>
        </authorList>
    </citation>
    <scope>NUCLEOTIDE SEQUENCE</scope>
    <source>
        <strain evidence="1">KCTC 23077</strain>
    </source>
</reference>
<name>A0A918SXM4_9GAMM</name>
<sequence length="96" mass="10692">MEVTFAGPVFFSEIDEAMFFAWLERVPGFVSVQGHGCSLTVTLTNDRAGAIAELLVLLRRWQVDPAPLRPLRGEDPYLSSLWEHPIHEVAAGTEEP</sequence>
<evidence type="ECO:0000313" key="1">
    <source>
        <dbReference type="EMBL" id="GHA76640.1"/>
    </source>
</evidence>
<proteinExistence type="predicted"/>
<accession>A0A918SXM4</accession>
<protein>
    <submittedName>
        <fullName evidence="1">Uncharacterized protein</fullName>
    </submittedName>
</protein>
<dbReference type="Proteomes" id="UP000646426">
    <property type="component" value="Unassembled WGS sequence"/>
</dbReference>
<dbReference type="RefSeq" id="WP_189454317.1">
    <property type="nucleotide sequence ID" value="NZ_BMYD01000001.1"/>
</dbReference>
<keyword evidence="2" id="KW-1185">Reference proteome</keyword>
<dbReference type="AlphaFoldDB" id="A0A918SXM4"/>
<comment type="caution">
    <text evidence="1">The sequence shown here is derived from an EMBL/GenBank/DDBJ whole genome shotgun (WGS) entry which is preliminary data.</text>
</comment>
<organism evidence="1 2">
    <name type="scientific">Cognatilysobacter bugurensis</name>
    <dbReference type="NCBI Taxonomy" id="543356"/>
    <lineage>
        <taxon>Bacteria</taxon>
        <taxon>Pseudomonadati</taxon>
        <taxon>Pseudomonadota</taxon>
        <taxon>Gammaproteobacteria</taxon>
        <taxon>Lysobacterales</taxon>
        <taxon>Lysobacteraceae</taxon>
        <taxon>Cognatilysobacter</taxon>
    </lineage>
</organism>